<dbReference type="InterPro" id="IPR023753">
    <property type="entry name" value="FAD/NAD-binding_dom"/>
</dbReference>
<dbReference type="RefSeq" id="WP_275230155.1">
    <property type="nucleotide sequence ID" value="NZ_JARESE010000070.1"/>
</dbReference>
<gene>
    <name evidence="2" type="ORF">PYV00_20305</name>
</gene>
<dbReference type="InterPro" id="IPR036188">
    <property type="entry name" value="FAD/NAD-bd_sf"/>
</dbReference>
<dbReference type="Proteomes" id="UP001216253">
    <property type="component" value="Unassembled WGS sequence"/>
</dbReference>
<evidence type="ECO:0000313" key="3">
    <source>
        <dbReference type="Proteomes" id="UP001216253"/>
    </source>
</evidence>
<dbReference type="PANTHER" id="PTHR43755">
    <property type="match status" value="1"/>
</dbReference>
<accession>A0ABT5WVV2</accession>
<reference evidence="2 3" key="1">
    <citation type="submission" date="2023-03" db="EMBL/GenBank/DDBJ databases">
        <title>NovoSphingobium album sp. nov. isolated from polycyclic aromatic hydrocarbons- and heavy-metal polluted soil.</title>
        <authorList>
            <person name="Liu Z."/>
            <person name="Wang K."/>
        </authorList>
    </citation>
    <scope>NUCLEOTIDE SEQUENCE [LARGE SCALE GENOMIC DNA]</scope>
    <source>
        <strain evidence="2 3">H3SJ31-1</strain>
    </source>
</reference>
<feature type="domain" description="FAD/NAD(P)-binding" evidence="1">
    <location>
        <begin position="5"/>
        <end position="308"/>
    </location>
</feature>
<dbReference type="SUPFAM" id="SSF51905">
    <property type="entry name" value="FAD/NAD(P)-binding domain"/>
    <property type="match status" value="2"/>
</dbReference>
<evidence type="ECO:0000259" key="1">
    <source>
        <dbReference type="Pfam" id="PF07992"/>
    </source>
</evidence>
<comment type="caution">
    <text evidence="2">The sequence shown here is derived from an EMBL/GenBank/DDBJ whole genome shotgun (WGS) entry which is preliminary data.</text>
</comment>
<keyword evidence="3" id="KW-1185">Reference proteome</keyword>
<evidence type="ECO:0000313" key="2">
    <source>
        <dbReference type="EMBL" id="MDE8654040.1"/>
    </source>
</evidence>
<dbReference type="InterPro" id="IPR052541">
    <property type="entry name" value="SQRD"/>
</dbReference>
<dbReference type="EMBL" id="JARESE010000070">
    <property type="protein sequence ID" value="MDE8654040.1"/>
    <property type="molecule type" value="Genomic_DNA"/>
</dbReference>
<proteinExistence type="predicted"/>
<dbReference type="PANTHER" id="PTHR43755:SF1">
    <property type="entry name" value="FAD-DEPENDENT PYRIDINE NUCLEOTIDE-DISULPHIDE OXIDOREDUCTASE"/>
    <property type="match status" value="1"/>
</dbReference>
<organism evidence="2 3">
    <name type="scientific">Novosphingobium album</name>
    <name type="common">ex Liu et al. 2023</name>
    <dbReference type="NCBI Taxonomy" id="3031130"/>
    <lineage>
        <taxon>Bacteria</taxon>
        <taxon>Pseudomonadati</taxon>
        <taxon>Pseudomonadota</taxon>
        <taxon>Alphaproteobacteria</taxon>
        <taxon>Sphingomonadales</taxon>
        <taxon>Sphingomonadaceae</taxon>
        <taxon>Novosphingobium</taxon>
    </lineage>
</organism>
<protein>
    <submittedName>
        <fullName evidence="2">FAD/NAD(P)-binding oxidoreductase</fullName>
    </submittedName>
</protein>
<dbReference type="Pfam" id="PF07992">
    <property type="entry name" value="Pyr_redox_2"/>
    <property type="match status" value="1"/>
</dbReference>
<dbReference type="Gene3D" id="3.50.50.100">
    <property type="match status" value="1"/>
</dbReference>
<sequence>MDESHVVVLGAGLGGTIAAYEIREALKGKARVTVISKGDDYWFVPSNPWVVVGWREPEAIRVHLPSVMEKRGIAFTGAGARQVDPDANRIVLNDNSYIDYDYLVIATGPDLAFDEIAGFGPAHHTVSICETAHAAAARDKFEELCANPRPIVVGAAQGASCYGPAYEMAMILDTELKRREIRDKVPMTFVTPEPYIGHLGLDGVGDTKGLLESEMRNRHIKWITNAKVASVEPGMMHVEEVNEDGSTKKLHDLDFGWAMLMPPFRGVAALRGIEGLVNPRGFVLVDKHQRNPKYRNVFGLGVCIAIPPTGPTPVPVGVPKTGFMIESMVTAIAQNLKEIFAGAEPTHEATWNAICLADFGDGGVAFVAKPQIPPRNTNWSSEGKWVHLAKIGFEKYFLRKIRKGESEPFYEKLALHVLGIKKLRFD</sequence>
<name>A0ABT5WVV2_9SPHN</name>